<feature type="binding site" evidence="6">
    <location>
        <position position="141"/>
    </location>
    <ligand>
        <name>Fe cation</name>
        <dbReference type="ChEBI" id="CHEBI:24875"/>
    </ligand>
</feature>
<organism evidence="7 8">
    <name type="scientific">Saccharococcus caldoxylosilyticus</name>
    <dbReference type="NCBI Taxonomy" id="81408"/>
    <lineage>
        <taxon>Bacteria</taxon>
        <taxon>Bacillati</taxon>
        <taxon>Bacillota</taxon>
        <taxon>Bacilli</taxon>
        <taxon>Bacillales</taxon>
        <taxon>Anoxybacillaceae</taxon>
        <taxon>Saccharococcus</taxon>
    </lineage>
</organism>
<dbReference type="EMBL" id="LQYS01000120">
    <property type="protein sequence ID" value="KYD07210.1"/>
    <property type="molecule type" value="Genomic_DNA"/>
</dbReference>
<dbReference type="Proteomes" id="UP000075455">
    <property type="component" value="Unassembled WGS sequence"/>
</dbReference>
<reference evidence="7 8" key="1">
    <citation type="submission" date="2016-01" db="EMBL/GenBank/DDBJ databases">
        <title>Draft Genome Sequences of Seven Thermophilic Sporeformers Isolated from Foods.</title>
        <authorList>
            <person name="Berendsen E.M."/>
            <person name="Wells-Bennik M.H."/>
            <person name="Krawcyk A.O."/>
            <person name="De Jong A."/>
            <person name="Holsappel S."/>
            <person name="Eijlander R.T."/>
            <person name="Kuipers O.P."/>
        </authorList>
    </citation>
    <scope>NUCLEOTIDE SEQUENCE [LARGE SCALE GENOMIC DNA]</scope>
    <source>
        <strain evidence="7 8">B4119</strain>
    </source>
</reference>
<protein>
    <recommendedName>
        <fullName evidence="6">Peptide deformylase</fullName>
        <shortName evidence="6">PDF</shortName>
        <ecNumber evidence="6">3.5.1.88</ecNumber>
    </recommendedName>
    <alternativeName>
        <fullName evidence="6">Polypeptide deformylase</fullName>
    </alternativeName>
</protein>
<dbReference type="CDD" id="cd00487">
    <property type="entry name" value="Pep_deformylase"/>
    <property type="match status" value="1"/>
</dbReference>
<evidence type="ECO:0000256" key="6">
    <source>
        <dbReference type="HAMAP-Rule" id="MF_00163"/>
    </source>
</evidence>
<comment type="similarity">
    <text evidence="1 6">Belongs to the polypeptide deformylase family.</text>
</comment>
<dbReference type="Pfam" id="PF01327">
    <property type="entry name" value="Pep_deformylase"/>
    <property type="match status" value="1"/>
</dbReference>
<dbReference type="STRING" id="81408.B4119_1122"/>
<dbReference type="HAMAP" id="MF_00163">
    <property type="entry name" value="Pep_deformylase"/>
    <property type="match status" value="1"/>
</dbReference>
<evidence type="ECO:0000256" key="3">
    <source>
        <dbReference type="ARBA" id="ARBA00022801"/>
    </source>
</evidence>
<dbReference type="GO" id="GO:0046872">
    <property type="term" value="F:metal ion binding"/>
    <property type="evidence" value="ECO:0007669"/>
    <property type="project" value="UniProtKB-KW"/>
</dbReference>
<evidence type="ECO:0000313" key="8">
    <source>
        <dbReference type="Proteomes" id="UP000075455"/>
    </source>
</evidence>
<sequence>MEEISLAILPIVTYPADILEKECELVKRFDRQLIKLLNDMYDTMVEADGVGLAAPQVGIAKQIAVVDVGDEHGRIELINPVILEARGEQTGPEGCLSFPGLFGEVKRADYVKVRAQDRRGRPFTLEATGFLARALQHEIDHLHGILFTSKVIRYYDPEELEG</sequence>
<dbReference type="EC" id="3.5.1.88" evidence="6"/>
<dbReference type="GO" id="GO:0042586">
    <property type="term" value="F:peptide deformylase activity"/>
    <property type="evidence" value="ECO:0007669"/>
    <property type="project" value="UniProtKB-UniRule"/>
</dbReference>
<feature type="binding site" evidence="6">
    <location>
        <position position="95"/>
    </location>
    <ligand>
        <name>Fe cation</name>
        <dbReference type="ChEBI" id="CHEBI:24875"/>
    </ligand>
</feature>
<dbReference type="InterPro" id="IPR036821">
    <property type="entry name" value="Peptide_deformylase_sf"/>
</dbReference>
<proteinExistence type="inferred from homology"/>
<comment type="function">
    <text evidence="6">Removes the formyl group from the N-terminal Met of newly synthesized proteins. Requires at least a dipeptide for an efficient rate of reaction. N-terminal L-methionine is a prerequisite for activity but the enzyme has broad specificity at other positions.</text>
</comment>
<comment type="catalytic activity">
    <reaction evidence="6">
        <text>N-terminal N-formyl-L-methionyl-[peptide] + H2O = N-terminal L-methionyl-[peptide] + formate</text>
        <dbReference type="Rhea" id="RHEA:24420"/>
        <dbReference type="Rhea" id="RHEA-COMP:10639"/>
        <dbReference type="Rhea" id="RHEA-COMP:10640"/>
        <dbReference type="ChEBI" id="CHEBI:15377"/>
        <dbReference type="ChEBI" id="CHEBI:15740"/>
        <dbReference type="ChEBI" id="CHEBI:49298"/>
        <dbReference type="ChEBI" id="CHEBI:64731"/>
        <dbReference type="EC" id="3.5.1.88"/>
    </reaction>
</comment>
<gene>
    <name evidence="6" type="primary">def</name>
    <name evidence="7" type="ORF">B4119_1122</name>
</gene>
<evidence type="ECO:0000256" key="4">
    <source>
        <dbReference type="ARBA" id="ARBA00022917"/>
    </source>
</evidence>
<dbReference type="FunFam" id="3.90.45.10:FF:000005">
    <property type="entry name" value="Peptide deformylase"/>
    <property type="match status" value="1"/>
</dbReference>
<dbReference type="PRINTS" id="PR01576">
    <property type="entry name" value="PDEFORMYLASE"/>
</dbReference>
<evidence type="ECO:0000256" key="1">
    <source>
        <dbReference type="ARBA" id="ARBA00010759"/>
    </source>
</evidence>
<dbReference type="NCBIfam" id="TIGR00079">
    <property type="entry name" value="pept_deformyl"/>
    <property type="match status" value="1"/>
</dbReference>
<feature type="binding site" evidence="6">
    <location>
        <position position="137"/>
    </location>
    <ligand>
        <name>Fe cation</name>
        <dbReference type="ChEBI" id="CHEBI:24875"/>
    </ligand>
</feature>
<dbReference type="AlphaFoldDB" id="A0A150L4I3"/>
<dbReference type="PANTHER" id="PTHR10458">
    <property type="entry name" value="PEPTIDE DEFORMYLASE"/>
    <property type="match status" value="1"/>
</dbReference>
<name>A0A150L4I3_9BACL</name>
<dbReference type="eggNOG" id="COG0242">
    <property type="taxonomic scope" value="Bacteria"/>
</dbReference>
<dbReference type="SUPFAM" id="SSF56420">
    <property type="entry name" value="Peptide deformylase"/>
    <property type="match status" value="1"/>
</dbReference>
<keyword evidence="2 6" id="KW-0479">Metal-binding</keyword>
<comment type="cofactor">
    <cofactor evidence="6">
        <name>Fe(2+)</name>
        <dbReference type="ChEBI" id="CHEBI:29033"/>
    </cofactor>
    <text evidence="6">Binds 1 Fe(2+) ion.</text>
</comment>
<keyword evidence="4 6" id="KW-0648">Protein biosynthesis</keyword>
<comment type="caution">
    <text evidence="7">The sequence shown here is derived from an EMBL/GenBank/DDBJ whole genome shotgun (WGS) entry which is preliminary data.</text>
</comment>
<evidence type="ECO:0000256" key="5">
    <source>
        <dbReference type="ARBA" id="ARBA00023004"/>
    </source>
</evidence>
<evidence type="ECO:0000313" key="7">
    <source>
        <dbReference type="EMBL" id="KYD07210.1"/>
    </source>
</evidence>
<dbReference type="NCBIfam" id="NF001159">
    <property type="entry name" value="PRK00150.1-3"/>
    <property type="match status" value="1"/>
</dbReference>
<dbReference type="GO" id="GO:0006412">
    <property type="term" value="P:translation"/>
    <property type="evidence" value="ECO:0007669"/>
    <property type="project" value="UniProtKB-UniRule"/>
</dbReference>
<dbReference type="PANTHER" id="PTHR10458:SF22">
    <property type="entry name" value="PEPTIDE DEFORMYLASE"/>
    <property type="match status" value="1"/>
</dbReference>
<dbReference type="Gene3D" id="3.90.45.10">
    <property type="entry name" value="Peptide deformylase"/>
    <property type="match status" value="1"/>
</dbReference>
<feature type="active site" evidence="6">
    <location>
        <position position="138"/>
    </location>
</feature>
<keyword evidence="3 6" id="KW-0378">Hydrolase</keyword>
<keyword evidence="5 6" id="KW-0408">Iron</keyword>
<dbReference type="PIRSF" id="PIRSF004749">
    <property type="entry name" value="Pep_def"/>
    <property type="match status" value="1"/>
</dbReference>
<dbReference type="InterPro" id="IPR023635">
    <property type="entry name" value="Peptide_deformylase"/>
</dbReference>
<accession>A0A150L4I3</accession>
<dbReference type="PATRIC" id="fig|81408.3.peg.1601"/>
<evidence type="ECO:0000256" key="2">
    <source>
        <dbReference type="ARBA" id="ARBA00022723"/>
    </source>
</evidence>